<proteinExistence type="predicted"/>
<dbReference type="PROSITE" id="PS00194">
    <property type="entry name" value="THIOREDOXIN_1"/>
    <property type="match status" value="1"/>
</dbReference>
<evidence type="ECO:0000256" key="4">
    <source>
        <dbReference type="ARBA" id="ARBA00023157"/>
    </source>
</evidence>
<name>A0AA39LBM8_SARSR</name>
<reference evidence="10" key="1">
    <citation type="submission" date="2022-10" db="EMBL/GenBank/DDBJ databases">
        <title>Determination and structural analysis of whole genome sequence of Sarocladium strictum F4-1.</title>
        <authorList>
            <person name="Hu L."/>
            <person name="Jiang Y."/>
        </authorList>
    </citation>
    <scope>NUCLEOTIDE SEQUENCE</scope>
    <source>
        <strain evidence="10">F4-1</strain>
    </source>
</reference>
<keyword evidence="4" id="KW-1015">Disulfide bond</keyword>
<dbReference type="EC" id="5.3.4.1" evidence="3"/>
<feature type="compositionally biased region" description="Basic and acidic residues" evidence="7">
    <location>
        <begin position="263"/>
        <end position="273"/>
    </location>
</feature>
<dbReference type="InterPro" id="IPR013766">
    <property type="entry name" value="Thioredoxin_domain"/>
</dbReference>
<feature type="compositionally biased region" description="Low complexity" evidence="7">
    <location>
        <begin position="442"/>
        <end position="451"/>
    </location>
</feature>
<dbReference type="PRINTS" id="PR00421">
    <property type="entry name" value="THIOREDOXIN"/>
</dbReference>
<evidence type="ECO:0000256" key="5">
    <source>
        <dbReference type="ARBA" id="ARBA00023235"/>
    </source>
</evidence>
<feature type="domain" description="Thioredoxin" evidence="9">
    <location>
        <begin position="11"/>
        <end position="145"/>
    </location>
</feature>
<evidence type="ECO:0000256" key="3">
    <source>
        <dbReference type="ARBA" id="ARBA00012723"/>
    </source>
</evidence>
<dbReference type="AlphaFoldDB" id="A0AA39LBM8"/>
<feature type="region of interest" description="Disordered" evidence="7">
    <location>
        <begin position="242"/>
        <end position="292"/>
    </location>
</feature>
<dbReference type="SUPFAM" id="SSF52833">
    <property type="entry name" value="Thioredoxin-like"/>
    <property type="match status" value="2"/>
</dbReference>
<feature type="compositionally biased region" description="Low complexity" evidence="7">
    <location>
        <begin position="280"/>
        <end position="292"/>
    </location>
</feature>
<evidence type="ECO:0000256" key="6">
    <source>
        <dbReference type="ARBA" id="ARBA00023284"/>
    </source>
</evidence>
<sequence>MHQPALLAAITAALAALPSAHAAGLYTKSSPVLQVDGKSYQRLIADSNYTSIIEFYAPWCGHCQNLKPAYEKAAKKLEGYGKVAAINCDDDENKQFCGSMGIQGFPTLKTVRPAKKAGGSPIVEDYNGPRTATGIIEDVLNKVNNHVTRVADKDLDKFLEGDKPKAVLFTDKGTTSALLRSIAIAYLDVITVGQIRNKETAAVEKFGIKNFPTFMLIPGPGQDPIIYEGEFNKKDMVEFLKQAGEPNPDPAPAKNKKKSKGKPAKEEPKKPAAEPEEAPEASTAEETPAIPEPSVIPIASIMDDAMLNKECLQRSSHTCILALVPAEESEAGTKAVDSLSQLSTKYIHGKRHMFPFFSLPSNIEGGSTLRSSLELKDEVEIIAINARRSWWRQYSGDLSAESVETWVDAIRMGEGEKKKLPSGIVQQEAPEPAKEEAETETVEPVHGTGTEAEVETEAPEVIVEKLEDEAVKEKDHDEL</sequence>
<keyword evidence="6" id="KW-0676">Redox-active center</keyword>
<dbReference type="GO" id="GO:0005788">
    <property type="term" value="C:endoplasmic reticulum lumen"/>
    <property type="evidence" value="ECO:0007669"/>
    <property type="project" value="UniProtKB-SubCell"/>
</dbReference>
<evidence type="ECO:0000259" key="9">
    <source>
        <dbReference type="PROSITE" id="PS51352"/>
    </source>
</evidence>
<evidence type="ECO:0000256" key="8">
    <source>
        <dbReference type="SAM" id="SignalP"/>
    </source>
</evidence>
<evidence type="ECO:0000256" key="7">
    <source>
        <dbReference type="SAM" id="MobiDB-lite"/>
    </source>
</evidence>
<dbReference type="PROSITE" id="PS51352">
    <property type="entry name" value="THIOREDOXIN_2"/>
    <property type="match status" value="1"/>
</dbReference>
<dbReference type="EMBL" id="JAPDFR010000001">
    <property type="protein sequence ID" value="KAK0391786.1"/>
    <property type="molecule type" value="Genomic_DNA"/>
</dbReference>
<dbReference type="Pfam" id="PF24541">
    <property type="entry name" value="Thioredox_PDIA6_C"/>
    <property type="match status" value="1"/>
</dbReference>
<dbReference type="GO" id="GO:0034976">
    <property type="term" value="P:response to endoplasmic reticulum stress"/>
    <property type="evidence" value="ECO:0007669"/>
    <property type="project" value="TreeGrafter"/>
</dbReference>
<dbReference type="Pfam" id="PF00085">
    <property type="entry name" value="Thioredoxin"/>
    <property type="match status" value="1"/>
</dbReference>
<gene>
    <name evidence="10" type="ORF">NLU13_1285</name>
</gene>
<dbReference type="GO" id="GO:0003756">
    <property type="term" value="F:protein disulfide isomerase activity"/>
    <property type="evidence" value="ECO:0007669"/>
    <property type="project" value="UniProtKB-EC"/>
</dbReference>
<evidence type="ECO:0000313" key="10">
    <source>
        <dbReference type="EMBL" id="KAK0391786.1"/>
    </source>
</evidence>
<feature type="region of interest" description="Disordered" evidence="7">
    <location>
        <begin position="418"/>
        <end position="460"/>
    </location>
</feature>
<comment type="caution">
    <text evidence="10">The sequence shown here is derived from an EMBL/GenBank/DDBJ whole genome shotgun (WGS) entry which is preliminary data.</text>
</comment>
<comment type="catalytic activity">
    <reaction evidence="1">
        <text>Catalyzes the rearrangement of -S-S- bonds in proteins.</text>
        <dbReference type="EC" id="5.3.4.1"/>
    </reaction>
</comment>
<protein>
    <recommendedName>
        <fullName evidence="3">protein disulfide-isomerase</fullName>
        <ecNumber evidence="3">5.3.4.1</ecNumber>
    </recommendedName>
</protein>
<dbReference type="PANTHER" id="PTHR45815">
    <property type="entry name" value="PROTEIN DISULFIDE-ISOMERASE A6"/>
    <property type="match status" value="1"/>
</dbReference>
<organism evidence="10 11">
    <name type="scientific">Sarocladium strictum</name>
    <name type="common">Black bundle disease fungus</name>
    <name type="synonym">Acremonium strictum</name>
    <dbReference type="NCBI Taxonomy" id="5046"/>
    <lineage>
        <taxon>Eukaryota</taxon>
        <taxon>Fungi</taxon>
        <taxon>Dikarya</taxon>
        <taxon>Ascomycota</taxon>
        <taxon>Pezizomycotina</taxon>
        <taxon>Sordariomycetes</taxon>
        <taxon>Hypocreomycetidae</taxon>
        <taxon>Hypocreales</taxon>
        <taxon>Sarocladiaceae</taxon>
        <taxon>Sarocladium</taxon>
    </lineage>
</organism>
<evidence type="ECO:0000256" key="2">
    <source>
        <dbReference type="ARBA" id="ARBA00004319"/>
    </source>
</evidence>
<comment type="subcellular location">
    <subcellularLocation>
        <location evidence="2">Endoplasmic reticulum lumen</location>
    </subcellularLocation>
</comment>
<dbReference type="InterPro" id="IPR017937">
    <property type="entry name" value="Thioredoxin_CS"/>
</dbReference>
<keyword evidence="11" id="KW-1185">Reference proteome</keyword>
<evidence type="ECO:0000256" key="1">
    <source>
        <dbReference type="ARBA" id="ARBA00001182"/>
    </source>
</evidence>
<feature type="signal peptide" evidence="8">
    <location>
        <begin position="1"/>
        <end position="22"/>
    </location>
</feature>
<dbReference type="PANTHER" id="PTHR45815:SF3">
    <property type="entry name" value="PROTEIN DISULFIDE-ISOMERASE A6"/>
    <property type="match status" value="1"/>
</dbReference>
<dbReference type="InterPro" id="IPR036249">
    <property type="entry name" value="Thioredoxin-like_sf"/>
</dbReference>
<feature type="chain" id="PRO_5041226952" description="protein disulfide-isomerase" evidence="8">
    <location>
        <begin position="23"/>
        <end position="479"/>
    </location>
</feature>
<dbReference type="GO" id="GO:0015035">
    <property type="term" value="F:protein-disulfide reductase activity"/>
    <property type="evidence" value="ECO:0007669"/>
    <property type="project" value="TreeGrafter"/>
</dbReference>
<dbReference type="Proteomes" id="UP001175261">
    <property type="component" value="Unassembled WGS sequence"/>
</dbReference>
<dbReference type="CDD" id="cd03002">
    <property type="entry name" value="PDI_a_MPD1_like"/>
    <property type="match status" value="1"/>
</dbReference>
<accession>A0AA39LBM8</accession>
<dbReference type="InterPro" id="IPR057305">
    <property type="entry name" value="Thioredox_PDIA6_C"/>
</dbReference>
<dbReference type="Gene3D" id="3.40.30.10">
    <property type="entry name" value="Glutaredoxin"/>
    <property type="match status" value="2"/>
</dbReference>
<evidence type="ECO:0000313" key="11">
    <source>
        <dbReference type="Proteomes" id="UP001175261"/>
    </source>
</evidence>
<keyword evidence="5" id="KW-0413">Isomerase</keyword>
<keyword evidence="8" id="KW-0732">Signal</keyword>